<comment type="caution">
    <text evidence="2">The sequence shown here is derived from an EMBL/GenBank/DDBJ whole genome shotgun (WGS) entry which is preliminary data.</text>
</comment>
<dbReference type="InterPro" id="IPR029021">
    <property type="entry name" value="Prot-tyrosine_phosphatase-like"/>
</dbReference>
<dbReference type="InterPro" id="IPR004861">
    <property type="entry name" value="Siw14-like"/>
</dbReference>
<accession>A0A9P6TYU5</accession>
<dbReference type="SUPFAM" id="SSF52799">
    <property type="entry name" value="(Phosphotyrosine protein) phosphatases II"/>
    <property type="match status" value="1"/>
</dbReference>
<dbReference type="EMBL" id="JAAAJA010000555">
    <property type="protein sequence ID" value="KAG0251962.1"/>
    <property type="molecule type" value="Genomic_DNA"/>
</dbReference>
<sequence length="216" mass="24122">MSFSWSPSPLIPPFRFGTVEGDVYRGAYPKQRNLRYLKRLKLKTILSLVPDKPDKIFQDFCTEQNIRTIHLSVDKVKDNVPLTYNRAVEAVQIIIDPDNLPIYIHCLDGASVTGLVVCCIRKLQTWNISSAMGEFLRYLRGGVISSEESVFVEKFASEIEISKPIPSWLWEGQVTFKKHPSLKLNFTIPPAAAAASNTTDTSASSPTFSNRGSAVV</sequence>
<evidence type="ECO:0008006" key="4">
    <source>
        <dbReference type="Google" id="ProtNLM"/>
    </source>
</evidence>
<dbReference type="Pfam" id="PF03162">
    <property type="entry name" value="Y_phosphatase2"/>
    <property type="match status" value="1"/>
</dbReference>
<protein>
    <recommendedName>
        <fullName evidence="4">Protein-tyrosine-phosphatase</fullName>
    </recommendedName>
</protein>
<dbReference type="PANTHER" id="PTHR31126:SF14">
    <property type="entry name" value="TYROSINE-PROTEIN PHOSPHATASE OCA6-RELATED"/>
    <property type="match status" value="1"/>
</dbReference>
<feature type="non-terminal residue" evidence="2">
    <location>
        <position position="1"/>
    </location>
</feature>
<dbReference type="OrthoDB" id="6375174at2759"/>
<dbReference type="GO" id="GO:0016791">
    <property type="term" value="F:phosphatase activity"/>
    <property type="evidence" value="ECO:0007669"/>
    <property type="project" value="TreeGrafter"/>
</dbReference>
<dbReference type="FunFam" id="3.90.190.10:FF:000084">
    <property type="entry name" value="Tyrosine phospatase-like protein"/>
    <property type="match status" value="1"/>
</dbReference>
<organism evidence="2 3">
    <name type="scientific">Mortierella polycephala</name>
    <dbReference type="NCBI Taxonomy" id="41804"/>
    <lineage>
        <taxon>Eukaryota</taxon>
        <taxon>Fungi</taxon>
        <taxon>Fungi incertae sedis</taxon>
        <taxon>Mucoromycota</taxon>
        <taxon>Mortierellomycotina</taxon>
        <taxon>Mortierellomycetes</taxon>
        <taxon>Mortierellales</taxon>
        <taxon>Mortierellaceae</taxon>
        <taxon>Mortierella</taxon>
    </lineage>
</organism>
<gene>
    <name evidence="2" type="ORF">BG011_007286</name>
</gene>
<evidence type="ECO:0000256" key="1">
    <source>
        <dbReference type="SAM" id="MobiDB-lite"/>
    </source>
</evidence>
<feature type="region of interest" description="Disordered" evidence="1">
    <location>
        <begin position="196"/>
        <end position="216"/>
    </location>
</feature>
<feature type="compositionally biased region" description="Low complexity" evidence="1">
    <location>
        <begin position="196"/>
        <end position="207"/>
    </location>
</feature>
<evidence type="ECO:0000313" key="3">
    <source>
        <dbReference type="Proteomes" id="UP000726737"/>
    </source>
</evidence>
<dbReference type="Proteomes" id="UP000726737">
    <property type="component" value="Unassembled WGS sequence"/>
</dbReference>
<reference evidence="2" key="1">
    <citation type="journal article" date="2020" name="Fungal Divers.">
        <title>Resolving the Mortierellaceae phylogeny through synthesis of multi-gene phylogenetics and phylogenomics.</title>
        <authorList>
            <person name="Vandepol N."/>
            <person name="Liber J."/>
            <person name="Desiro A."/>
            <person name="Na H."/>
            <person name="Kennedy M."/>
            <person name="Barry K."/>
            <person name="Grigoriev I.V."/>
            <person name="Miller A.N."/>
            <person name="O'Donnell K."/>
            <person name="Stajich J.E."/>
            <person name="Bonito G."/>
        </authorList>
    </citation>
    <scope>NUCLEOTIDE SEQUENCE</scope>
    <source>
        <strain evidence="2">KOD948</strain>
    </source>
</reference>
<dbReference type="CDD" id="cd17663">
    <property type="entry name" value="PFA-DSP_Oca6"/>
    <property type="match status" value="1"/>
</dbReference>
<dbReference type="Gene3D" id="3.90.190.10">
    <property type="entry name" value="Protein tyrosine phosphatase superfamily"/>
    <property type="match status" value="1"/>
</dbReference>
<proteinExistence type="predicted"/>
<dbReference type="PANTHER" id="PTHR31126">
    <property type="entry name" value="TYROSINE-PROTEIN PHOSPHATASE"/>
    <property type="match status" value="1"/>
</dbReference>
<name>A0A9P6TYU5_9FUNG</name>
<evidence type="ECO:0000313" key="2">
    <source>
        <dbReference type="EMBL" id="KAG0251962.1"/>
    </source>
</evidence>
<dbReference type="AlphaFoldDB" id="A0A9P6TYU5"/>
<keyword evidence="3" id="KW-1185">Reference proteome</keyword>